<evidence type="ECO:0000256" key="5">
    <source>
        <dbReference type="RuleBase" id="RU362116"/>
    </source>
</evidence>
<evidence type="ECO:0000259" key="9">
    <source>
        <dbReference type="Pfam" id="PF22692"/>
    </source>
</evidence>
<evidence type="ECO:0000313" key="11">
    <source>
        <dbReference type="Proteomes" id="UP001596501"/>
    </source>
</evidence>
<evidence type="ECO:0000256" key="4">
    <source>
        <dbReference type="ARBA" id="ARBA00023143"/>
    </source>
</evidence>
<gene>
    <name evidence="10" type="primary">flgE</name>
    <name evidence="10" type="ORF">ACFQPB_12950</name>
</gene>
<evidence type="ECO:0000259" key="8">
    <source>
        <dbReference type="Pfam" id="PF07559"/>
    </source>
</evidence>
<evidence type="ECO:0000313" key="10">
    <source>
        <dbReference type="EMBL" id="MFC7409773.1"/>
    </source>
</evidence>
<comment type="similarity">
    <text evidence="2 5">Belongs to the flagella basal body rod proteins family.</text>
</comment>
<feature type="domain" description="Flagellar basal-body/hook protein C-terminal" evidence="7">
    <location>
        <begin position="384"/>
        <end position="429"/>
    </location>
</feature>
<dbReference type="PANTHER" id="PTHR30435:SF1">
    <property type="entry name" value="FLAGELLAR HOOK PROTEIN FLGE"/>
    <property type="match status" value="1"/>
</dbReference>
<dbReference type="InterPro" id="IPR010930">
    <property type="entry name" value="Flg_bb/hook_C_dom"/>
</dbReference>
<dbReference type="Gene3D" id="2.60.98.20">
    <property type="entry name" value="Flagellar hook protein FlgE"/>
    <property type="match status" value="1"/>
</dbReference>
<dbReference type="PANTHER" id="PTHR30435">
    <property type="entry name" value="FLAGELLAR PROTEIN"/>
    <property type="match status" value="1"/>
</dbReference>
<keyword evidence="10" id="KW-0966">Cell projection</keyword>
<feature type="domain" description="Flagellar basal body rod protein N-terminal" evidence="6">
    <location>
        <begin position="3"/>
        <end position="31"/>
    </location>
</feature>
<accession>A0ABW2QK15</accession>
<dbReference type="Proteomes" id="UP001596501">
    <property type="component" value="Unassembled WGS sequence"/>
</dbReference>
<keyword evidence="4 5" id="KW-0975">Bacterial flagellum</keyword>
<dbReference type="InterPro" id="IPR001444">
    <property type="entry name" value="Flag_bb_rod_N"/>
</dbReference>
<evidence type="ECO:0000259" key="7">
    <source>
        <dbReference type="Pfam" id="PF06429"/>
    </source>
</evidence>
<proteinExistence type="inferred from homology"/>
<dbReference type="Pfam" id="PF06429">
    <property type="entry name" value="Flg_bbr_C"/>
    <property type="match status" value="1"/>
</dbReference>
<comment type="subcellular location">
    <subcellularLocation>
        <location evidence="1 5">Bacterial flagellum basal body</location>
    </subcellularLocation>
</comment>
<dbReference type="InterPro" id="IPR020013">
    <property type="entry name" value="Flagellar_FlgE/F/G"/>
</dbReference>
<reference evidence="11" key="1">
    <citation type="journal article" date="2019" name="Int. J. Syst. Evol. Microbiol.">
        <title>The Global Catalogue of Microorganisms (GCM) 10K type strain sequencing project: providing services to taxonomists for standard genome sequencing and annotation.</title>
        <authorList>
            <consortium name="The Broad Institute Genomics Platform"/>
            <consortium name="The Broad Institute Genome Sequencing Center for Infectious Disease"/>
            <person name="Wu L."/>
            <person name="Ma J."/>
        </authorList>
    </citation>
    <scope>NUCLEOTIDE SEQUENCE [LARGE SCALE GENOMIC DNA]</scope>
    <source>
        <strain evidence="11">CGMCC 1.12371</strain>
    </source>
</reference>
<evidence type="ECO:0000256" key="1">
    <source>
        <dbReference type="ARBA" id="ARBA00004117"/>
    </source>
</evidence>
<keyword evidence="10" id="KW-0969">Cilium</keyword>
<dbReference type="NCBIfam" id="NF004238">
    <property type="entry name" value="PRK05682.1-1"/>
    <property type="match status" value="1"/>
</dbReference>
<dbReference type="Pfam" id="PF07559">
    <property type="entry name" value="FlgE_D2"/>
    <property type="match status" value="1"/>
</dbReference>
<comment type="function">
    <text evidence="5">A flexible structure which links the flagellar filament to the drive apparatus in the basal body.</text>
</comment>
<evidence type="ECO:0000259" key="6">
    <source>
        <dbReference type="Pfam" id="PF00460"/>
    </source>
</evidence>
<dbReference type="Pfam" id="PF22692">
    <property type="entry name" value="LlgE_F_G_D1"/>
    <property type="match status" value="1"/>
</dbReference>
<keyword evidence="11" id="KW-1185">Reference proteome</keyword>
<dbReference type="NCBIfam" id="TIGR03506">
    <property type="entry name" value="FlgEFG_subfam"/>
    <property type="match status" value="1"/>
</dbReference>
<feature type="domain" description="Flagellar hook protein FlgE/F/G-like D1" evidence="9">
    <location>
        <begin position="83"/>
        <end position="125"/>
    </location>
</feature>
<dbReference type="InterPro" id="IPR053967">
    <property type="entry name" value="LlgE_F_G-like_D1"/>
</dbReference>
<dbReference type="InterPro" id="IPR037058">
    <property type="entry name" value="Falgellar_hook_FlgE_sf"/>
</dbReference>
<comment type="caution">
    <text evidence="10">The sequence shown here is derived from an EMBL/GenBank/DDBJ whole genome shotgun (WGS) entry which is preliminary data.</text>
</comment>
<dbReference type="Pfam" id="PF00460">
    <property type="entry name" value="Flg_bb_rod"/>
    <property type="match status" value="1"/>
</dbReference>
<dbReference type="RefSeq" id="WP_382223900.1">
    <property type="nucleotide sequence ID" value="NZ_JBHTCA010000008.1"/>
</dbReference>
<dbReference type="InterPro" id="IPR037925">
    <property type="entry name" value="FlgE/F/G-like"/>
</dbReference>
<feature type="domain" description="Flagellar hook protein FlgE D2" evidence="8">
    <location>
        <begin position="165"/>
        <end position="311"/>
    </location>
</feature>
<dbReference type="EMBL" id="JBHTCA010000008">
    <property type="protein sequence ID" value="MFC7409773.1"/>
    <property type="molecule type" value="Genomic_DNA"/>
</dbReference>
<evidence type="ECO:0000256" key="3">
    <source>
        <dbReference type="ARBA" id="ARBA00019015"/>
    </source>
</evidence>
<dbReference type="InterPro" id="IPR011491">
    <property type="entry name" value="FlgE_D2"/>
</dbReference>
<sequence length="430" mass="44942">MSFNTGLSGLNAASRNLDVIGHNIANANTTGMKAGRAEFAELYAASIGASGGTAGGIGVEVAAVSQLFTQGNISITGNDLDLAINGNGFFNVTQTNGDVAYTRSGAFKLDKEGFLVTNSGAQLNGFQVDPATGTVLRGALPTPLQLPTAKGLPAQLTTSIVAGLNLDARAEVAIETPPVAPATMPTFEPPLETYGTSVVVYDTQGIAVPVNLYFVKSDLNEWDVYAKAGGNDPVELGTIQFDSQGNIDPASLASLAVIDVPTTSLPPITPATPGPPPTPAVLDTFEVTLNLEELTQFGTRFSVYQLEQDGYAPGELTGLTIEENGELLARYSNGESVLSGQVALSTFRNLQGLQPQSGGYWLRTLESGDPVTSAPRDPGFGTVRQGALEESNVDITAELVNMITAQRSYQANAQTIKTQDQVLSTLVNLR</sequence>
<protein>
    <recommendedName>
        <fullName evidence="3 5">Flagellar hook protein FlgE</fullName>
    </recommendedName>
</protein>
<keyword evidence="10" id="KW-0282">Flagellum</keyword>
<organism evidence="10 11">
    <name type="scientific">Hydrogenophaga atypica</name>
    <dbReference type="NCBI Taxonomy" id="249409"/>
    <lineage>
        <taxon>Bacteria</taxon>
        <taxon>Pseudomonadati</taxon>
        <taxon>Pseudomonadota</taxon>
        <taxon>Betaproteobacteria</taxon>
        <taxon>Burkholderiales</taxon>
        <taxon>Comamonadaceae</taxon>
        <taxon>Hydrogenophaga</taxon>
    </lineage>
</organism>
<name>A0ABW2QK15_9BURK</name>
<evidence type="ECO:0000256" key="2">
    <source>
        <dbReference type="ARBA" id="ARBA00009677"/>
    </source>
</evidence>
<dbReference type="SUPFAM" id="SSF117143">
    <property type="entry name" value="Flagellar hook protein flgE"/>
    <property type="match status" value="1"/>
</dbReference>